<dbReference type="EMBL" id="FNTJ01000002">
    <property type="protein sequence ID" value="SED12905.1"/>
    <property type="molecule type" value="Genomic_DNA"/>
</dbReference>
<protein>
    <submittedName>
        <fullName evidence="1">Uncharacterized protein</fullName>
    </submittedName>
</protein>
<evidence type="ECO:0000313" key="1">
    <source>
        <dbReference type="EMBL" id="SED12905.1"/>
    </source>
</evidence>
<accession>A0A1H4Y594</accession>
<name>A0A1H4Y594_9PSED</name>
<dbReference type="Proteomes" id="UP000198982">
    <property type="component" value="Unassembled WGS sequence"/>
</dbReference>
<gene>
    <name evidence="1" type="ORF">SAMN05216178_6351</name>
</gene>
<sequence>MSHSDRQPQVLGKRAAGVANVDENRLILDYSFKLW</sequence>
<organism evidence="1 2">
    <name type="scientific">Pseudomonas saponiphila</name>
    <dbReference type="NCBI Taxonomy" id="556534"/>
    <lineage>
        <taxon>Bacteria</taxon>
        <taxon>Pseudomonadati</taxon>
        <taxon>Pseudomonadota</taxon>
        <taxon>Gammaproteobacteria</taxon>
        <taxon>Pseudomonadales</taxon>
        <taxon>Pseudomonadaceae</taxon>
        <taxon>Pseudomonas</taxon>
    </lineage>
</organism>
<evidence type="ECO:0000313" key="2">
    <source>
        <dbReference type="Proteomes" id="UP000198982"/>
    </source>
</evidence>
<keyword evidence="2" id="KW-1185">Reference proteome</keyword>
<reference evidence="2" key="1">
    <citation type="submission" date="2016-10" db="EMBL/GenBank/DDBJ databases">
        <authorList>
            <person name="Varghese N."/>
            <person name="Submissions S."/>
        </authorList>
    </citation>
    <scope>NUCLEOTIDE SEQUENCE [LARGE SCALE GENOMIC DNA]</scope>
    <source>
        <strain evidence="2">DSM 9751</strain>
    </source>
</reference>
<proteinExistence type="predicted"/>
<dbReference type="AlphaFoldDB" id="A0A1H4Y594"/>